<dbReference type="PANTHER" id="PTHR45772">
    <property type="entry name" value="CONSERVED COMPONENT OF ABC TRANSPORTER FOR NATURAL AMINO ACIDS-RELATED"/>
    <property type="match status" value="1"/>
</dbReference>
<keyword evidence="2" id="KW-0547">Nucleotide-binding</keyword>
<dbReference type="Proteomes" id="UP000650524">
    <property type="component" value="Unassembled WGS sequence"/>
</dbReference>
<dbReference type="GO" id="GO:0005524">
    <property type="term" value="F:ATP binding"/>
    <property type="evidence" value="ECO:0007669"/>
    <property type="project" value="UniProtKB-KW"/>
</dbReference>
<sequence>MLENPTGPQAANGVRLSNDKIIEIENLSLAFGGIQALNGISTGLVKGELSAIIGPNGAGKTCLLNCISRFYTPQKGRVIYKGDDITHLPTHAIAKLGIARTFQNIELFKGMTVLDNIKLGRHTFLKSGIFSDIIYYGRTIREELKLRKEIEERIIDLLEIEAIRKQVVGTLPYGFQKRVELARALAMRPEVLLLDEPMAGMNLEETEDMARFILNVNSMWDVSIVLVEHDMGVVMDISDYVCVLEFGRKIAEGPPEDIQKHPQVIRAYLGEDEKTYSRL</sequence>
<evidence type="ECO:0000313" key="6">
    <source>
        <dbReference type="Proteomes" id="UP000650524"/>
    </source>
</evidence>
<dbReference type="InterPro" id="IPR003439">
    <property type="entry name" value="ABC_transporter-like_ATP-bd"/>
</dbReference>
<dbReference type="PANTHER" id="PTHR45772:SF1">
    <property type="entry name" value="ABC TRANSPORTER ATP-BINDING PROTEIN"/>
    <property type="match status" value="1"/>
</dbReference>
<dbReference type="InterPro" id="IPR027417">
    <property type="entry name" value="P-loop_NTPase"/>
</dbReference>
<evidence type="ECO:0000259" key="4">
    <source>
        <dbReference type="PROSITE" id="PS50893"/>
    </source>
</evidence>
<dbReference type="SMART" id="SM00382">
    <property type="entry name" value="AAA"/>
    <property type="match status" value="1"/>
</dbReference>
<dbReference type="Gene3D" id="3.40.50.300">
    <property type="entry name" value="P-loop containing nucleotide triphosphate hydrolases"/>
    <property type="match status" value="1"/>
</dbReference>
<reference evidence="5 6" key="1">
    <citation type="submission" date="2020-08" db="EMBL/GenBank/DDBJ databases">
        <title>Bridging the membrane lipid divide: bacteria of the FCB group superphylum have the potential to synthesize archaeal ether lipids.</title>
        <authorList>
            <person name="Villanueva L."/>
            <person name="Von Meijenfeldt F.A.B."/>
            <person name="Westbye A.B."/>
            <person name="Yadav S."/>
            <person name="Hopmans E.C."/>
            <person name="Dutilh B.E."/>
            <person name="Sinninghe Damste J.S."/>
        </authorList>
    </citation>
    <scope>NUCLEOTIDE SEQUENCE [LARGE SCALE GENOMIC DNA]</scope>
    <source>
        <strain evidence="5">NIOZ-UU27</strain>
    </source>
</reference>
<name>A0A8J6N351_9DELT</name>
<dbReference type="Pfam" id="PF12399">
    <property type="entry name" value="BCA_ABC_TP_C"/>
    <property type="match status" value="1"/>
</dbReference>
<gene>
    <name evidence="5" type="ORF">H8E19_16545</name>
</gene>
<dbReference type="AlphaFoldDB" id="A0A8J6N351"/>
<evidence type="ECO:0000313" key="5">
    <source>
        <dbReference type="EMBL" id="MBC8179014.1"/>
    </source>
</evidence>
<evidence type="ECO:0000256" key="1">
    <source>
        <dbReference type="ARBA" id="ARBA00022448"/>
    </source>
</evidence>
<proteinExistence type="predicted"/>
<keyword evidence="3 5" id="KW-0067">ATP-binding</keyword>
<accession>A0A8J6N351</accession>
<dbReference type="InterPro" id="IPR003593">
    <property type="entry name" value="AAA+_ATPase"/>
</dbReference>
<dbReference type="EMBL" id="JACNJD010000337">
    <property type="protein sequence ID" value="MBC8179014.1"/>
    <property type="molecule type" value="Genomic_DNA"/>
</dbReference>
<comment type="caution">
    <text evidence="5">The sequence shown here is derived from an EMBL/GenBank/DDBJ whole genome shotgun (WGS) entry which is preliminary data.</text>
</comment>
<dbReference type="GO" id="GO:0005886">
    <property type="term" value="C:plasma membrane"/>
    <property type="evidence" value="ECO:0007669"/>
    <property type="project" value="TreeGrafter"/>
</dbReference>
<keyword evidence="1" id="KW-0813">Transport</keyword>
<dbReference type="Pfam" id="PF00005">
    <property type="entry name" value="ABC_tran"/>
    <property type="match status" value="1"/>
</dbReference>
<protein>
    <submittedName>
        <fullName evidence="5">ABC transporter ATP-binding protein</fullName>
    </submittedName>
</protein>
<evidence type="ECO:0000256" key="3">
    <source>
        <dbReference type="ARBA" id="ARBA00022840"/>
    </source>
</evidence>
<dbReference type="PROSITE" id="PS50893">
    <property type="entry name" value="ABC_TRANSPORTER_2"/>
    <property type="match status" value="1"/>
</dbReference>
<dbReference type="GO" id="GO:0016887">
    <property type="term" value="F:ATP hydrolysis activity"/>
    <property type="evidence" value="ECO:0007669"/>
    <property type="project" value="InterPro"/>
</dbReference>
<dbReference type="CDD" id="cd03219">
    <property type="entry name" value="ABC_Mj1267_LivG_branched"/>
    <property type="match status" value="1"/>
</dbReference>
<dbReference type="InterPro" id="IPR032823">
    <property type="entry name" value="BCA_ABC_TP_C"/>
</dbReference>
<feature type="domain" description="ABC transporter" evidence="4">
    <location>
        <begin position="22"/>
        <end position="271"/>
    </location>
</feature>
<dbReference type="InterPro" id="IPR051120">
    <property type="entry name" value="ABC_AA/LPS_Transport"/>
</dbReference>
<dbReference type="FunFam" id="3.40.50.300:FF:000421">
    <property type="entry name" value="Branched-chain amino acid ABC transporter ATP-binding protein"/>
    <property type="match status" value="1"/>
</dbReference>
<evidence type="ECO:0000256" key="2">
    <source>
        <dbReference type="ARBA" id="ARBA00022741"/>
    </source>
</evidence>
<dbReference type="SUPFAM" id="SSF52540">
    <property type="entry name" value="P-loop containing nucleoside triphosphate hydrolases"/>
    <property type="match status" value="1"/>
</dbReference>
<organism evidence="5 6">
    <name type="scientific">Candidatus Desulfacyla euxinica</name>
    <dbReference type="NCBI Taxonomy" id="2841693"/>
    <lineage>
        <taxon>Bacteria</taxon>
        <taxon>Deltaproteobacteria</taxon>
        <taxon>Candidatus Desulfacyla</taxon>
    </lineage>
</organism>